<sequence length="84" mass="9543">MSQSYGYAPRLMQAREAARYLGVSESKFRSLDLQSKRSGGNRLWDLRDLDDYADRLEYDGEKTCESEIEEAAVAFRMAPEQAAA</sequence>
<evidence type="ECO:0000313" key="2">
    <source>
        <dbReference type="Proteomes" id="UP001265259"/>
    </source>
</evidence>
<evidence type="ECO:0000313" key="1">
    <source>
        <dbReference type="EMBL" id="MDT0682299.1"/>
    </source>
</evidence>
<dbReference type="GO" id="GO:0003677">
    <property type="term" value="F:DNA binding"/>
    <property type="evidence" value="ECO:0007669"/>
    <property type="project" value="UniProtKB-KW"/>
</dbReference>
<comment type="caution">
    <text evidence="1">The sequence shown here is derived from an EMBL/GenBank/DDBJ whole genome shotgun (WGS) entry which is preliminary data.</text>
</comment>
<dbReference type="Proteomes" id="UP001265259">
    <property type="component" value="Unassembled WGS sequence"/>
</dbReference>
<dbReference type="EMBL" id="JAVRHL010000002">
    <property type="protein sequence ID" value="MDT0682299.1"/>
    <property type="molecule type" value="Genomic_DNA"/>
</dbReference>
<keyword evidence="2" id="KW-1185">Reference proteome</keyword>
<organism evidence="1 2">
    <name type="scientific">Tropicimonas omnivorans</name>
    <dbReference type="NCBI Taxonomy" id="3075590"/>
    <lineage>
        <taxon>Bacteria</taxon>
        <taxon>Pseudomonadati</taxon>
        <taxon>Pseudomonadota</taxon>
        <taxon>Alphaproteobacteria</taxon>
        <taxon>Rhodobacterales</taxon>
        <taxon>Roseobacteraceae</taxon>
        <taxon>Tropicimonas</taxon>
    </lineage>
</organism>
<reference evidence="1 2" key="1">
    <citation type="submission" date="2023-09" db="EMBL/GenBank/DDBJ databases">
        <authorList>
            <person name="Rey-Velasco X."/>
        </authorList>
    </citation>
    <scope>NUCLEOTIDE SEQUENCE [LARGE SCALE GENOMIC DNA]</scope>
    <source>
        <strain evidence="1 2">F158</strain>
    </source>
</reference>
<keyword evidence="1" id="KW-0238">DNA-binding</keyword>
<gene>
    <name evidence="1" type="ORF">RM543_06360</name>
</gene>
<accession>A0ABU3DF14</accession>
<proteinExistence type="predicted"/>
<name>A0ABU3DF14_9RHOB</name>
<dbReference type="RefSeq" id="WP_311690057.1">
    <property type="nucleotide sequence ID" value="NZ_JAVRHL010000002.1"/>
</dbReference>
<protein>
    <submittedName>
        <fullName evidence="1">DNA-binding protein</fullName>
    </submittedName>
</protein>